<dbReference type="Pfam" id="PF14464">
    <property type="entry name" value="Prok-JAB"/>
    <property type="match status" value="1"/>
</dbReference>
<accession>A0ABS8I6B9</accession>
<reference evidence="8 9" key="1">
    <citation type="journal article" date="2021" name="Microorganisms">
        <title>Genome Evolution of Filamentous Cyanobacterium Nostoc Species: From Facultative Symbiosis to Free Living.</title>
        <authorList>
            <person name="Huo D."/>
            <person name="Li H."/>
            <person name="Cai F."/>
            <person name="Guo X."/>
            <person name="Qiao Z."/>
            <person name="Wang W."/>
            <person name="Yu G."/>
            <person name="Li R."/>
        </authorList>
    </citation>
    <scope>NUCLEOTIDE SEQUENCE [LARGE SCALE GENOMIC DNA]</scope>
    <source>
        <strain evidence="8 9">CHAB 5714</strain>
    </source>
</reference>
<dbReference type="Gene3D" id="3.40.50.720">
    <property type="entry name" value="NAD(P)-binding Rossmann-like Domain"/>
    <property type="match status" value="1"/>
</dbReference>
<evidence type="ECO:0000256" key="2">
    <source>
        <dbReference type="ARBA" id="ARBA00022723"/>
    </source>
</evidence>
<protein>
    <submittedName>
        <fullName evidence="8">Mov34/MPN/PAD-1 family protein</fullName>
    </submittedName>
</protein>
<keyword evidence="2" id="KW-0479">Metal-binding</keyword>
<organism evidence="8 9">
    <name type="scientific">Nostoc favosum CHAB5714</name>
    <dbReference type="NCBI Taxonomy" id="2780399"/>
    <lineage>
        <taxon>Bacteria</taxon>
        <taxon>Bacillati</taxon>
        <taxon>Cyanobacteriota</taxon>
        <taxon>Cyanophyceae</taxon>
        <taxon>Nostocales</taxon>
        <taxon>Nostocaceae</taxon>
        <taxon>Nostoc</taxon>
        <taxon>Nostoc favosum</taxon>
    </lineage>
</organism>
<evidence type="ECO:0000256" key="4">
    <source>
        <dbReference type="ARBA" id="ARBA00022833"/>
    </source>
</evidence>
<keyword evidence="4" id="KW-0862">Zinc</keyword>
<keyword evidence="1" id="KW-0645">Protease</keyword>
<dbReference type="InterPro" id="IPR028090">
    <property type="entry name" value="JAB_dom_prok"/>
</dbReference>
<evidence type="ECO:0000256" key="1">
    <source>
        <dbReference type="ARBA" id="ARBA00022670"/>
    </source>
</evidence>
<evidence type="ECO:0000313" key="8">
    <source>
        <dbReference type="EMBL" id="MCC5599739.1"/>
    </source>
</evidence>
<dbReference type="InterPro" id="IPR000594">
    <property type="entry name" value="ThiF_NAD_FAD-bd"/>
</dbReference>
<gene>
    <name evidence="8" type="ORF">LC586_10990</name>
</gene>
<proteinExistence type="predicted"/>
<keyword evidence="5" id="KW-0482">Metalloprotease</keyword>
<evidence type="ECO:0000259" key="6">
    <source>
        <dbReference type="Pfam" id="PF00899"/>
    </source>
</evidence>
<feature type="domain" description="THIF-type NAD/FAD binding fold" evidence="6">
    <location>
        <begin position="374"/>
        <end position="478"/>
    </location>
</feature>
<dbReference type="SUPFAM" id="SSF102712">
    <property type="entry name" value="JAB1/MPN domain"/>
    <property type="match status" value="1"/>
</dbReference>
<dbReference type="Pfam" id="PF14457">
    <property type="entry name" value="Prok-E2_A"/>
    <property type="match status" value="1"/>
</dbReference>
<comment type="caution">
    <text evidence="8">The sequence shown here is derived from an EMBL/GenBank/DDBJ whole genome shotgun (WGS) entry which is preliminary data.</text>
</comment>
<sequence>MSNKYIDFGEPIAQISEAALTIPISRRVFRACSTHKFFELIELRCIVREGQRIAEMLVVDCTNDGVPTRNEIGILYRERIGLIFYSEETKMPDVRALRQNFPATPHQNYVNKGEPASLCLYFEPWEVIERSWTPQSHLNRVLWWLAETAKGTLHREDQAVEQFYFRSPFEIILPPDFDEKIQQNNLFLTVERVEDRVLLGYFLQTSQRKNDQLELICITLALQPVTHGAIEYFPYDLGTLDAQFAARGATLFDSLSTEIERMVGAEGVSKKANNQTLLILQIPIQRNDSTSVERNEYKAFYLNVNLGQLGEACGVLTDGRDGKYYKIPSLVEIASSFNDWRSIDVAPLEVTFSLTNASARQASGITTDTAEFSGVLAGVGALGSVLADIWYREAWGTWRFVDPDYIKPHNLARHTTKHFQVGQFKANAVKQMVEEIYFHGYAKAFAIVDSVTNWSNVQLKTSVETADIVIDATTTLAVPRELAIAQLKRAASVFLTPSGYGSVLLLEDSQRDIRVDVLEAQYYGAILNNTWGEQHLNGHQGHLWVGAGCRDVSKVIPTDLLQVHAATLARQIRLRQGQSDAVILVWHVEPQLGVISADKVSVAAPLAISVDYWKIIWNVNLREKVRQFRSANLPNETGGVLLGYVDQKLQTIFVVDVLPAPTDSIADPSGFTRGVQKLEEQINSAQTRTANIVSYIGEWHSHPPEISTKPSSDDIKLLVYLVEILKHEGLPALMLIVGDNQETWSIGKEYNC</sequence>
<evidence type="ECO:0000259" key="7">
    <source>
        <dbReference type="Pfam" id="PF14464"/>
    </source>
</evidence>
<dbReference type="InterPro" id="IPR032865">
    <property type="entry name" value="Prok-E2_A"/>
</dbReference>
<evidence type="ECO:0000256" key="3">
    <source>
        <dbReference type="ARBA" id="ARBA00022801"/>
    </source>
</evidence>
<name>A0ABS8I6B9_9NOSO</name>
<evidence type="ECO:0000256" key="5">
    <source>
        <dbReference type="ARBA" id="ARBA00023049"/>
    </source>
</evidence>
<dbReference type="InterPro" id="IPR035985">
    <property type="entry name" value="Ubiquitin-activating_enz"/>
</dbReference>
<keyword evidence="3" id="KW-0378">Hydrolase</keyword>
<dbReference type="EMBL" id="JAIVFQ010000012">
    <property type="protein sequence ID" value="MCC5599739.1"/>
    <property type="molecule type" value="Genomic_DNA"/>
</dbReference>
<evidence type="ECO:0000313" key="9">
    <source>
        <dbReference type="Proteomes" id="UP001199525"/>
    </source>
</evidence>
<dbReference type="Pfam" id="PF00899">
    <property type="entry name" value="ThiF"/>
    <property type="match status" value="1"/>
</dbReference>
<dbReference type="Gene3D" id="3.40.140.10">
    <property type="entry name" value="Cytidine Deaminase, domain 2"/>
    <property type="match status" value="1"/>
</dbReference>
<dbReference type="RefSeq" id="WP_229484567.1">
    <property type="nucleotide sequence ID" value="NZ_JAIVFQ010000012.1"/>
</dbReference>
<dbReference type="Proteomes" id="UP001199525">
    <property type="component" value="Unassembled WGS sequence"/>
</dbReference>
<keyword evidence="9" id="KW-1185">Reference proteome</keyword>
<dbReference type="SUPFAM" id="SSF69572">
    <property type="entry name" value="Activating enzymes of the ubiquitin-like proteins"/>
    <property type="match status" value="1"/>
</dbReference>
<feature type="domain" description="JAB" evidence="7">
    <location>
        <begin position="621"/>
        <end position="744"/>
    </location>
</feature>